<dbReference type="Pfam" id="PF13720">
    <property type="entry name" value="Acetyltransf_11"/>
    <property type="match status" value="1"/>
</dbReference>
<dbReference type="EMBL" id="GU567980">
    <property type="protein sequence ID" value="ADI22253.1"/>
    <property type="molecule type" value="Genomic_DNA"/>
</dbReference>
<evidence type="ECO:0000259" key="7">
    <source>
        <dbReference type="Pfam" id="PF13720"/>
    </source>
</evidence>
<evidence type="ECO:0000256" key="4">
    <source>
        <dbReference type="ARBA" id="ARBA00023098"/>
    </source>
</evidence>
<keyword evidence="4 6" id="KW-0443">Lipid metabolism</keyword>
<accession>E7C479</accession>
<dbReference type="HAMAP" id="MF_00387">
    <property type="entry name" value="LpxA"/>
    <property type="match status" value="1"/>
</dbReference>
<comment type="function">
    <text evidence="6">Involved in the biosynthesis of lipid A, a phosphorylated glycolipid that anchors the lipopolysaccharide to the outer membrane of the cell.</text>
</comment>
<dbReference type="EC" id="2.3.1.129" evidence="6"/>
<name>E7C479_9BACT</name>
<proteinExistence type="inferred from homology"/>
<dbReference type="AlphaFoldDB" id="E7C479"/>
<keyword evidence="1 6" id="KW-0444">Lipid biosynthesis</keyword>
<dbReference type="InterPro" id="IPR029098">
    <property type="entry name" value="Acetyltransf_C"/>
</dbReference>
<dbReference type="Gene3D" id="1.20.1180.10">
    <property type="entry name" value="Udp N-acetylglucosamine O-acyltransferase, C-terminal domain"/>
    <property type="match status" value="1"/>
</dbReference>
<dbReference type="SUPFAM" id="SSF51161">
    <property type="entry name" value="Trimeric LpxA-like enzymes"/>
    <property type="match status" value="1"/>
</dbReference>
<sequence>MSDNYWNEQSAEWANADVHPTAIVDLGARLGNGVILGPYSIIGPGVTIGDGTIIGSHVLVERDTTIGKQCHIAQGAVMGTDPQDLKYEGEASHLYVGDRTVIREYATLNRGTRASRKTVIGSDCLIMAYVHVAHDCEIGNHVVISNAVNMAGHVVIEDWVIIGGVTAIHQFVRIGAHSFCGGGSRIPQDIPPYLKVAGNPAKLYGLNTIGLERRGVSEEVQISLRQAYRTLFQSKLNLSQAINKAEKEVAQIPEVRHLLTFIRDSKRGVIT</sequence>
<dbReference type="InterPro" id="IPR011004">
    <property type="entry name" value="Trimer_LpxA-like_sf"/>
</dbReference>
<keyword evidence="6" id="KW-0677">Repeat</keyword>
<organism evidence="8">
    <name type="scientific">uncultured Gemmatimonadales bacterium HF0200_36I24</name>
    <dbReference type="NCBI Taxonomy" id="723614"/>
    <lineage>
        <taxon>Bacteria</taxon>
        <taxon>Pseudomonadati</taxon>
        <taxon>Gemmatimonadota</taxon>
        <taxon>Gemmatimonadia</taxon>
        <taxon>Gemmatimonadales</taxon>
        <taxon>environmental samples</taxon>
    </lineage>
</organism>
<evidence type="ECO:0000313" key="8">
    <source>
        <dbReference type="EMBL" id="ADI22253.1"/>
    </source>
</evidence>
<evidence type="ECO:0000256" key="6">
    <source>
        <dbReference type="HAMAP-Rule" id="MF_00387"/>
    </source>
</evidence>
<dbReference type="InterPro" id="IPR001451">
    <property type="entry name" value="Hexapep"/>
</dbReference>
<gene>
    <name evidence="6" type="primary">lpxA</name>
</gene>
<dbReference type="PANTHER" id="PTHR43480">
    <property type="entry name" value="ACYL-[ACYL-CARRIER-PROTEIN]--UDP-N-ACETYLGLUCOSAMINE O-ACYLTRANSFERASE"/>
    <property type="match status" value="1"/>
</dbReference>
<dbReference type="GO" id="GO:0005737">
    <property type="term" value="C:cytoplasm"/>
    <property type="evidence" value="ECO:0007669"/>
    <property type="project" value="UniProtKB-SubCell"/>
</dbReference>
<comment type="subunit">
    <text evidence="6">Homotrimer.</text>
</comment>
<comment type="subcellular location">
    <subcellularLocation>
        <location evidence="6">Cytoplasm</location>
    </subcellularLocation>
</comment>
<keyword evidence="6" id="KW-0963">Cytoplasm</keyword>
<evidence type="ECO:0000256" key="3">
    <source>
        <dbReference type="ARBA" id="ARBA00022679"/>
    </source>
</evidence>
<dbReference type="InterPro" id="IPR010137">
    <property type="entry name" value="Lipid_A_LpxA"/>
</dbReference>
<evidence type="ECO:0000256" key="2">
    <source>
        <dbReference type="ARBA" id="ARBA00022556"/>
    </source>
</evidence>
<keyword evidence="5 6" id="KW-0012">Acyltransferase</keyword>
<keyword evidence="3 6" id="KW-0808">Transferase</keyword>
<dbReference type="InterPro" id="IPR037157">
    <property type="entry name" value="Acetyltransf_C_sf"/>
</dbReference>
<dbReference type="CDD" id="cd03351">
    <property type="entry name" value="LbH_UDP-GlcNAc_AT"/>
    <property type="match status" value="1"/>
</dbReference>
<evidence type="ECO:0000256" key="1">
    <source>
        <dbReference type="ARBA" id="ARBA00022516"/>
    </source>
</evidence>
<dbReference type="Pfam" id="PF00132">
    <property type="entry name" value="Hexapep"/>
    <property type="match status" value="2"/>
</dbReference>
<feature type="domain" description="UDP N-acetylglucosamine O-acyltransferase C-terminal" evidence="7">
    <location>
        <begin position="189"/>
        <end position="270"/>
    </location>
</feature>
<dbReference type="Gene3D" id="2.160.10.10">
    <property type="entry name" value="Hexapeptide repeat proteins"/>
    <property type="match status" value="1"/>
</dbReference>
<comment type="catalytic activity">
    <reaction evidence="6">
        <text>a (3R)-hydroxyacyl-[ACP] + UDP-N-acetyl-alpha-D-glucosamine = a UDP-3-O-[(3R)-3-hydroxyacyl]-N-acetyl-alpha-D-glucosamine + holo-[ACP]</text>
        <dbReference type="Rhea" id="RHEA:67812"/>
        <dbReference type="Rhea" id="RHEA-COMP:9685"/>
        <dbReference type="Rhea" id="RHEA-COMP:9945"/>
        <dbReference type="ChEBI" id="CHEBI:57705"/>
        <dbReference type="ChEBI" id="CHEBI:64479"/>
        <dbReference type="ChEBI" id="CHEBI:78827"/>
        <dbReference type="ChEBI" id="CHEBI:173225"/>
        <dbReference type="EC" id="2.3.1.129"/>
    </reaction>
</comment>
<comment type="pathway">
    <text evidence="6">Glycolipid biosynthesis; lipid IV(A) biosynthesis; lipid IV(A) from (3R)-3-hydroxytetradecanoyl-[acyl-carrier-protein] and UDP-N-acetyl-alpha-D-glucosamine: step 1/6.</text>
</comment>
<reference evidence="8" key="1">
    <citation type="submission" date="2010-01" db="EMBL/GenBank/DDBJ databases">
        <title>Genome fragments of uncultured bacteria from the North Pacific subtropical Gyre.</title>
        <authorList>
            <person name="Pham V.D."/>
            <person name="Delong E.F."/>
        </authorList>
    </citation>
    <scope>NUCLEOTIDE SEQUENCE</scope>
</reference>
<dbReference type="UniPathway" id="UPA00359">
    <property type="reaction ID" value="UER00477"/>
</dbReference>
<dbReference type="NCBIfam" id="NF003657">
    <property type="entry name" value="PRK05289.1"/>
    <property type="match status" value="1"/>
</dbReference>
<keyword evidence="2 6" id="KW-0441">Lipid A biosynthesis</keyword>
<comment type="similarity">
    <text evidence="6">Belongs to the transferase hexapeptide repeat family. LpxA subfamily.</text>
</comment>
<dbReference type="GO" id="GO:0008780">
    <property type="term" value="F:acyl-[acyl-carrier-protein]-UDP-N-acetylglucosamine O-acyltransferase activity"/>
    <property type="evidence" value="ECO:0007669"/>
    <property type="project" value="UniProtKB-UniRule"/>
</dbReference>
<protein>
    <recommendedName>
        <fullName evidence="6">Acyl-[acyl-carrier-protein]--UDP-N-acetylglucosamine O-acyltransferase</fullName>
        <shortName evidence="6">UDP-N-acetylglucosamine acyltransferase</shortName>
        <ecNumber evidence="6">2.3.1.129</ecNumber>
    </recommendedName>
</protein>
<evidence type="ECO:0000256" key="5">
    <source>
        <dbReference type="ARBA" id="ARBA00023315"/>
    </source>
</evidence>
<dbReference type="GO" id="GO:0009245">
    <property type="term" value="P:lipid A biosynthetic process"/>
    <property type="evidence" value="ECO:0007669"/>
    <property type="project" value="UniProtKB-UniRule"/>
</dbReference>
<dbReference type="PIRSF" id="PIRSF000456">
    <property type="entry name" value="UDP-GlcNAc_acltr"/>
    <property type="match status" value="1"/>
</dbReference>
<dbReference type="NCBIfam" id="TIGR01852">
    <property type="entry name" value="lipid_A_lpxA"/>
    <property type="match status" value="1"/>
</dbReference>
<dbReference type="GO" id="GO:0016020">
    <property type="term" value="C:membrane"/>
    <property type="evidence" value="ECO:0007669"/>
    <property type="project" value="GOC"/>
</dbReference>
<dbReference type="PANTHER" id="PTHR43480:SF1">
    <property type="entry name" value="ACYL-[ACYL-CARRIER-PROTEIN]--UDP-N-ACETYLGLUCOSAMINE O-ACYLTRANSFERASE, MITOCHONDRIAL-RELATED"/>
    <property type="match status" value="1"/>
</dbReference>